<dbReference type="InterPro" id="IPR036264">
    <property type="entry name" value="Bact_exopeptidase_dim_dom"/>
</dbReference>
<evidence type="ECO:0000256" key="1">
    <source>
        <dbReference type="PIRSR" id="PIRSR005962-1"/>
    </source>
</evidence>
<feature type="binding site" evidence="1">
    <location>
        <position position="142"/>
    </location>
    <ligand>
        <name>Mn(2+)</name>
        <dbReference type="ChEBI" id="CHEBI:29035"/>
        <label>2</label>
    </ligand>
</feature>
<evidence type="ECO:0000313" key="3">
    <source>
        <dbReference type="EMBL" id="TFB55653.1"/>
    </source>
</evidence>
<feature type="binding site" evidence="1">
    <location>
        <position position="169"/>
    </location>
    <ligand>
        <name>Mn(2+)</name>
        <dbReference type="ChEBI" id="CHEBI:29035"/>
        <label>2</label>
    </ligand>
</feature>
<dbReference type="Gene3D" id="3.30.70.360">
    <property type="match status" value="1"/>
</dbReference>
<dbReference type="GO" id="GO:0046872">
    <property type="term" value="F:metal ion binding"/>
    <property type="evidence" value="ECO:0007669"/>
    <property type="project" value="UniProtKB-KW"/>
</dbReference>
<keyword evidence="1" id="KW-0479">Metal-binding</keyword>
<dbReference type="InterPro" id="IPR002933">
    <property type="entry name" value="Peptidase_M20"/>
</dbReference>
<dbReference type="Pfam" id="PF07687">
    <property type="entry name" value="M20_dimer"/>
    <property type="match status" value="1"/>
</dbReference>
<evidence type="ECO:0000313" key="4">
    <source>
        <dbReference type="Proteomes" id="UP000297866"/>
    </source>
</evidence>
<keyword evidence="4" id="KW-1185">Reference proteome</keyword>
<comment type="caution">
    <text evidence="3">The sequence shown here is derived from an EMBL/GenBank/DDBJ whole genome shotgun (WGS) entry which is preliminary data.</text>
</comment>
<dbReference type="EMBL" id="SOEZ01000011">
    <property type="protein sequence ID" value="TFB55653.1"/>
    <property type="molecule type" value="Genomic_DNA"/>
</dbReference>
<dbReference type="NCBIfam" id="TIGR01891">
    <property type="entry name" value="amidohydrolases"/>
    <property type="match status" value="1"/>
</dbReference>
<dbReference type="GO" id="GO:0016787">
    <property type="term" value="F:hydrolase activity"/>
    <property type="evidence" value="ECO:0007669"/>
    <property type="project" value="UniProtKB-KW"/>
</dbReference>
<feature type="binding site" evidence="1">
    <location>
        <position position="108"/>
    </location>
    <ligand>
        <name>Mn(2+)</name>
        <dbReference type="ChEBI" id="CHEBI:29035"/>
        <label>2</label>
    </ligand>
</feature>
<dbReference type="Pfam" id="PF01546">
    <property type="entry name" value="Peptidase_M20"/>
    <property type="match status" value="1"/>
</dbReference>
<accession>A0A4R8UJN3</accession>
<sequence length="414" mass="42889">MNSAAGDKTSLEELYQDLHQNPELSFAEHRTSALIAERMLALGLEVTTGIGGTGVVGVLTTGDGPVVMLRADMDALPVLEDTGLPYASTARGVDGDGADVPVMHACGHDVHMACLLGAVEQLVAARAHWSGTVVALFQPGEENGGGAQVMVDDGLYEKIPVPDVVLGQHVFPLPAGSLGAHSGPAMAAVDTLNVRMFGRGGHGSEPESTIDPVVMAAATVMRLQGVVAREVGPQETAVVSVGSLHVGTKSNIISDEARLGLSIRSFDEGVRSRVLASVERIINAESMASDAPRPPEFSYAERYPVTVNDPIATARTTAAFRAAFGEERLFDPGAIAGSEDVGNLASAAGAPLVYWLLGGCDPGEYAAAEAAGTIRSDIPSNHSAYYAPVPRPTLATGVEALVVAAREWLGNPAR</sequence>
<dbReference type="Proteomes" id="UP000297866">
    <property type="component" value="Unassembled WGS sequence"/>
</dbReference>
<dbReference type="InterPro" id="IPR011650">
    <property type="entry name" value="Peptidase_M20_dimer"/>
</dbReference>
<name>A0A4R8UJN3_9MICO</name>
<protein>
    <submittedName>
        <fullName evidence="3">Amidohydrolase</fullName>
    </submittedName>
</protein>
<dbReference type="Gene3D" id="3.40.630.10">
    <property type="entry name" value="Zn peptidases"/>
    <property type="match status" value="1"/>
</dbReference>
<proteinExistence type="predicted"/>
<dbReference type="PANTHER" id="PTHR11014:SF63">
    <property type="entry name" value="METALLOPEPTIDASE, PUTATIVE (AFU_ORTHOLOGUE AFUA_6G09600)-RELATED"/>
    <property type="match status" value="1"/>
</dbReference>
<dbReference type="SUPFAM" id="SSF55031">
    <property type="entry name" value="Bacterial exopeptidase dimerisation domain"/>
    <property type="match status" value="1"/>
</dbReference>
<comment type="cofactor">
    <cofactor evidence="1">
        <name>Mn(2+)</name>
        <dbReference type="ChEBI" id="CHEBI:29035"/>
    </cofactor>
    <text evidence="1">The Mn(2+) ion enhances activity.</text>
</comment>
<feature type="binding site" evidence="1">
    <location>
        <position position="106"/>
    </location>
    <ligand>
        <name>Mn(2+)</name>
        <dbReference type="ChEBI" id="CHEBI:29035"/>
        <label>2</label>
    </ligand>
</feature>
<keyword evidence="1" id="KW-0464">Manganese</keyword>
<dbReference type="AlphaFoldDB" id="A0A4R8UJN3"/>
<evidence type="ECO:0000259" key="2">
    <source>
        <dbReference type="Pfam" id="PF07687"/>
    </source>
</evidence>
<dbReference type="InterPro" id="IPR017439">
    <property type="entry name" value="Amidohydrolase"/>
</dbReference>
<dbReference type="PANTHER" id="PTHR11014">
    <property type="entry name" value="PEPTIDASE M20 FAMILY MEMBER"/>
    <property type="match status" value="1"/>
</dbReference>
<dbReference type="PIRSF" id="PIRSF005962">
    <property type="entry name" value="Pept_M20D_amidohydro"/>
    <property type="match status" value="1"/>
</dbReference>
<feature type="domain" description="Peptidase M20 dimerisation" evidence="2">
    <location>
        <begin position="191"/>
        <end position="285"/>
    </location>
</feature>
<keyword evidence="3" id="KW-0378">Hydrolase</keyword>
<gene>
    <name evidence="3" type="ORF">E3O23_02420</name>
</gene>
<dbReference type="SUPFAM" id="SSF53187">
    <property type="entry name" value="Zn-dependent exopeptidases"/>
    <property type="match status" value="1"/>
</dbReference>
<reference evidence="3 4" key="1">
    <citation type="submission" date="2019-03" db="EMBL/GenBank/DDBJ databases">
        <title>Genomics of glacier-inhabiting Cryobacterium strains.</title>
        <authorList>
            <person name="Liu Q."/>
            <person name="Xin Y.-H."/>
        </authorList>
    </citation>
    <scope>NUCLEOTIDE SEQUENCE [LARGE SCALE GENOMIC DNA]</scope>
    <source>
        <strain evidence="3 4">Sr47</strain>
    </source>
</reference>
<dbReference type="OrthoDB" id="9777385at2"/>
<organism evidence="3 4">
    <name type="scientific">Cryobacterium tagatosivorans</name>
    <dbReference type="NCBI Taxonomy" id="1259199"/>
    <lineage>
        <taxon>Bacteria</taxon>
        <taxon>Bacillati</taxon>
        <taxon>Actinomycetota</taxon>
        <taxon>Actinomycetes</taxon>
        <taxon>Micrococcales</taxon>
        <taxon>Microbacteriaceae</taxon>
        <taxon>Cryobacterium</taxon>
    </lineage>
</organism>